<keyword evidence="9" id="KW-0406">Ion transport</keyword>
<evidence type="ECO:0000256" key="8">
    <source>
        <dbReference type="ARBA" id="ARBA00022989"/>
    </source>
</evidence>
<comment type="subcellular location">
    <subcellularLocation>
        <location evidence="1">Membrane</location>
        <topology evidence="1">Multi-pass membrane protein</topology>
    </subcellularLocation>
</comment>
<feature type="transmembrane region" description="Helical" evidence="13">
    <location>
        <begin position="174"/>
        <end position="202"/>
    </location>
</feature>
<evidence type="ECO:0000256" key="11">
    <source>
        <dbReference type="ARBA" id="ARBA00023303"/>
    </source>
</evidence>
<evidence type="ECO:0000256" key="6">
    <source>
        <dbReference type="ARBA" id="ARBA00022826"/>
    </source>
</evidence>
<name>A0A0R1WPM1_9LACO</name>
<dbReference type="GO" id="GO:0015252">
    <property type="term" value="F:proton channel activity"/>
    <property type="evidence" value="ECO:0007669"/>
    <property type="project" value="InterPro"/>
</dbReference>
<keyword evidence="7" id="KW-0630">Potassium</keyword>
<evidence type="ECO:0008006" key="16">
    <source>
        <dbReference type="Google" id="ProtNLM"/>
    </source>
</evidence>
<dbReference type="AlphaFoldDB" id="A0A0R1WPM1"/>
<evidence type="ECO:0000256" key="4">
    <source>
        <dbReference type="ARBA" id="ARBA00022538"/>
    </source>
</evidence>
<keyword evidence="5 13" id="KW-0812">Transmembrane</keyword>
<evidence type="ECO:0000256" key="9">
    <source>
        <dbReference type="ARBA" id="ARBA00023065"/>
    </source>
</evidence>
<feature type="transmembrane region" description="Helical" evidence="13">
    <location>
        <begin position="135"/>
        <end position="153"/>
    </location>
</feature>
<keyword evidence="10 13" id="KW-0472">Membrane</keyword>
<evidence type="ECO:0000313" key="14">
    <source>
        <dbReference type="EMBL" id="KRM16284.1"/>
    </source>
</evidence>
<sequence length="220" mass="25754">MIKVTENEQKQNLVRQRMQKLQEKEANEFKEHLDNLNDGVIAIILTVMVLEVPLPSQAGVSYRNFMGSIFIFLVSFFVVANFWYDLNRLLLVLNRVTKKMIINDFIFLAALSVIPMLTKWMMLRPSSLAVFDYGIAYFIANLMKMIISANAWEEFFNEVDGSPKMYSLRWGRRLVIVLALNLLLIFLAYVMPRWVLLAYLLLTIYNFFYPEKTIVDQKIS</sequence>
<dbReference type="Pfam" id="PF06736">
    <property type="entry name" value="TMEM175"/>
    <property type="match status" value="1"/>
</dbReference>
<gene>
    <name evidence="14" type="ORF">FC49_GL001401</name>
</gene>
<feature type="transmembrane region" description="Helical" evidence="13">
    <location>
        <begin position="105"/>
        <end position="123"/>
    </location>
</feature>
<dbReference type="InterPro" id="IPR010617">
    <property type="entry name" value="TMEM175-like"/>
</dbReference>
<evidence type="ECO:0000256" key="12">
    <source>
        <dbReference type="ARBA" id="ARBA00034430"/>
    </source>
</evidence>
<keyword evidence="11" id="KW-0407">Ion channel</keyword>
<keyword evidence="8 13" id="KW-1133">Transmembrane helix</keyword>
<evidence type="ECO:0000256" key="13">
    <source>
        <dbReference type="SAM" id="Phobius"/>
    </source>
</evidence>
<comment type="similarity">
    <text evidence="2">Belongs to the TMEM175 family.</text>
</comment>
<reference evidence="14 15" key="1">
    <citation type="journal article" date="2015" name="Genome Announc.">
        <title>Expanding the biotechnology potential of lactobacilli through comparative genomics of 213 strains and associated genera.</title>
        <authorList>
            <person name="Sun Z."/>
            <person name="Harris H.M."/>
            <person name="McCann A."/>
            <person name="Guo C."/>
            <person name="Argimon S."/>
            <person name="Zhang W."/>
            <person name="Yang X."/>
            <person name="Jeffery I.B."/>
            <person name="Cooney J.C."/>
            <person name="Kagawa T.F."/>
            <person name="Liu W."/>
            <person name="Song Y."/>
            <person name="Salvetti E."/>
            <person name="Wrobel A."/>
            <person name="Rasinkangas P."/>
            <person name="Parkhill J."/>
            <person name="Rea M.C."/>
            <person name="O'Sullivan O."/>
            <person name="Ritari J."/>
            <person name="Douillard F.P."/>
            <person name="Paul Ross R."/>
            <person name="Yang R."/>
            <person name="Briner A.E."/>
            <person name="Felis G.E."/>
            <person name="de Vos W.M."/>
            <person name="Barrangou R."/>
            <person name="Klaenhammer T.R."/>
            <person name="Caufield P.W."/>
            <person name="Cui Y."/>
            <person name="Zhang H."/>
            <person name="O'Toole P.W."/>
        </authorList>
    </citation>
    <scope>NUCLEOTIDE SEQUENCE [LARGE SCALE GENOMIC DNA]</scope>
    <source>
        <strain evidence="14 15">DSM 4864</strain>
    </source>
</reference>
<dbReference type="GO" id="GO:0005267">
    <property type="term" value="F:potassium channel activity"/>
    <property type="evidence" value="ECO:0007669"/>
    <property type="project" value="UniProtKB-KW"/>
</dbReference>
<dbReference type="EMBL" id="AZGE01000004">
    <property type="protein sequence ID" value="KRM16284.1"/>
    <property type="molecule type" value="Genomic_DNA"/>
</dbReference>
<comment type="catalytic activity">
    <reaction evidence="12">
        <text>K(+)(in) = K(+)(out)</text>
        <dbReference type="Rhea" id="RHEA:29463"/>
        <dbReference type="ChEBI" id="CHEBI:29103"/>
    </reaction>
</comment>
<feature type="transmembrane region" description="Helical" evidence="13">
    <location>
        <begin position="36"/>
        <end position="53"/>
    </location>
</feature>
<evidence type="ECO:0000256" key="3">
    <source>
        <dbReference type="ARBA" id="ARBA00022448"/>
    </source>
</evidence>
<accession>A0A0R1WPM1</accession>
<dbReference type="Proteomes" id="UP000050973">
    <property type="component" value="Unassembled WGS sequence"/>
</dbReference>
<proteinExistence type="inferred from homology"/>
<protein>
    <recommendedName>
        <fullName evidence="16">Integral membrane protein</fullName>
    </recommendedName>
</protein>
<evidence type="ECO:0000256" key="2">
    <source>
        <dbReference type="ARBA" id="ARBA00006920"/>
    </source>
</evidence>
<dbReference type="GO" id="GO:0016020">
    <property type="term" value="C:membrane"/>
    <property type="evidence" value="ECO:0007669"/>
    <property type="project" value="UniProtKB-SubCell"/>
</dbReference>
<keyword evidence="3" id="KW-0813">Transport</keyword>
<evidence type="ECO:0000256" key="7">
    <source>
        <dbReference type="ARBA" id="ARBA00022958"/>
    </source>
</evidence>
<evidence type="ECO:0000256" key="1">
    <source>
        <dbReference type="ARBA" id="ARBA00004141"/>
    </source>
</evidence>
<comment type="caution">
    <text evidence="14">The sequence shown here is derived from an EMBL/GenBank/DDBJ whole genome shotgun (WGS) entry which is preliminary data.</text>
</comment>
<evidence type="ECO:0000256" key="5">
    <source>
        <dbReference type="ARBA" id="ARBA00022692"/>
    </source>
</evidence>
<feature type="transmembrane region" description="Helical" evidence="13">
    <location>
        <begin position="65"/>
        <end position="84"/>
    </location>
</feature>
<dbReference type="PATRIC" id="fig|1423779.3.peg.1440"/>
<organism evidence="14 15">
    <name type="scientific">Limosilactobacillus oris DSM 4864</name>
    <dbReference type="NCBI Taxonomy" id="1423779"/>
    <lineage>
        <taxon>Bacteria</taxon>
        <taxon>Bacillati</taxon>
        <taxon>Bacillota</taxon>
        <taxon>Bacilli</taxon>
        <taxon>Lactobacillales</taxon>
        <taxon>Lactobacillaceae</taxon>
        <taxon>Limosilactobacillus</taxon>
    </lineage>
</organism>
<evidence type="ECO:0000313" key="15">
    <source>
        <dbReference type="Proteomes" id="UP000050973"/>
    </source>
</evidence>
<evidence type="ECO:0000256" key="10">
    <source>
        <dbReference type="ARBA" id="ARBA00023136"/>
    </source>
</evidence>
<keyword evidence="6" id="KW-0631">Potassium channel</keyword>
<keyword evidence="4" id="KW-0633">Potassium transport</keyword>